<protein>
    <recommendedName>
        <fullName evidence="3">Origin recognition complex subunit 4</fullName>
    </recommendedName>
</protein>
<dbReference type="SMART" id="SM00382">
    <property type="entry name" value="AAA"/>
    <property type="match status" value="1"/>
</dbReference>
<dbReference type="InterPro" id="IPR003593">
    <property type="entry name" value="AAA+_ATPase"/>
</dbReference>
<dbReference type="SUPFAM" id="SSF52540">
    <property type="entry name" value="P-loop containing nucleoside triphosphate hydrolases"/>
    <property type="match status" value="1"/>
</dbReference>
<evidence type="ECO:0000256" key="5">
    <source>
        <dbReference type="ARBA" id="ARBA00022741"/>
    </source>
</evidence>
<dbReference type="PANTHER" id="PTHR12087">
    <property type="entry name" value="ORIGIN RECOGNITION COMPLEX SUBUNIT 4"/>
    <property type="match status" value="1"/>
</dbReference>
<organism evidence="12 13">
    <name type="scientific">Takifugu bimaculatus</name>
    <dbReference type="NCBI Taxonomy" id="433685"/>
    <lineage>
        <taxon>Eukaryota</taxon>
        <taxon>Metazoa</taxon>
        <taxon>Chordata</taxon>
        <taxon>Craniata</taxon>
        <taxon>Vertebrata</taxon>
        <taxon>Euteleostomi</taxon>
        <taxon>Actinopterygii</taxon>
        <taxon>Neopterygii</taxon>
        <taxon>Teleostei</taxon>
        <taxon>Neoteleostei</taxon>
        <taxon>Acanthomorphata</taxon>
        <taxon>Eupercaria</taxon>
        <taxon>Tetraodontiformes</taxon>
        <taxon>Tetradontoidea</taxon>
        <taxon>Tetraodontidae</taxon>
        <taxon>Takifugu</taxon>
    </lineage>
</organism>
<comment type="similarity">
    <text evidence="2">Belongs to the ORC4 family.</text>
</comment>
<dbReference type="CDD" id="cd00009">
    <property type="entry name" value="AAA"/>
    <property type="match status" value="1"/>
</dbReference>
<dbReference type="Pfam" id="PF13191">
    <property type="entry name" value="AAA_16"/>
    <property type="match status" value="1"/>
</dbReference>
<comment type="subunit">
    <text evidence="9">Component of ORC, a complex composed of at least 6 subunits: ORC1, ORC2, ORC3, ORC4, ORC5 and ORC6. ORC is regulated in a cell-cycle dependent manner. It is sequentially assembled at the exit from anaphase of mitosis and disassembled as cells enter S phase. Interacts with DBF4. Interacts with POLQ.</text>
</comment>
<dbReference type="FunFam" id="3.40.50.300:FF:000649">
    <property type="entry name" value="Origin recognition complex subunit 4"/>
    <property type="match status" value="1"/>
</dbReference>
<evidence type="ECO:0000313" key="12">
    <source>
        <dbReference type="EMBL" id="TNM94026.1"/>
    </source>
</evidence>
<keyword evidence="4" id="KW-0235">DNA replication</keyword>
<dbReference type="GO" id="GO:0006270">
    <property type="term" value="P:DNA replication initiation"/>
    <property type="evidence" value="ECO:0007669"/>
    <property type="project" value="TreeGrafter"/>
</dbReference>
<dbReference type="InterPro" id="IPR032705">
    <property type="entry name" value="ORC4_C"/>
</dbReference>
<dbReference type="Pfam" id="PF14629">
    <property type="entry name" value="ORC4_C"/>
    <property type="match status" value="1"/>
</dbReference>
<dbReference type="Gene3D" id="3.40.50.300">
    <property type="entry name" value="P-loop containing nucleotide triphosphate hydrolases"/>
    <property type="match status" value="1"/>
</dbReference>
<dbReference type="InterPro" id="IPR041664">
    <property type="entry name" value="AAA_16"/>
</dbReference>
<proteinExistence type="inferred from homology"/>
<dbReference type="GO" id="GO:0005664">
    <property type="term" value="C:nuclear origin of replication recognition complex"/>
    <property type="evidence" value="ECO:0007669"/>
    <property type="project" value="TreeGrafter"/>
</dbReference>
<dbReference type="AlphaFoldDB" id="A0A4Z2BR09"/>
<dbReference type="EMBL" id="SWLE01000012">
    <property type="protein sequence ID" value="TNM94026.1"/>
    <property type="molecule type" value="Genomic_DNA"/>
</dbReference>
<keyword evidence="8" id="KW-0539">Nucleus</keyword>
<evidence type="ECO:0000256" key="8">
    <source>
        <dbReference type="ARBA" id="ARBA00023242"/>
    </source>
</evidence>
<feature type="domain" description="AAA+ ATPase" evidence="11">
    <location>
        <begin position="274"/>
        <end position="435"/>
    </location>
</feature>
<evidence type="ECO:0000256" key="7">
    <source>
        <dbReference type="ARBA" id="ARBA00023125"/>
    </source>
</evidence>
<keyword evidence="5" id="KW-0547">Nucleotide-binding</keyword>
<evidence type="ECO:0000256" key="4">
    <source>
        <dbReference type="ARBA" id="ARBA00022705"/>
    </source>
</evidence>
<name>A0A4Z2BR09_9TELE</name>
<evidence type="ECO:0000256" key="9">
    <source>
        <dbReference type="ARBA" id="ARBA00046777"/>
    </source>
</evidence>
<keyword evidence="7" id="KW-0238">DNA-binding</keyword>
<dbReference type="InterPro" id="IPR016527">
    <property type="entry name" value="ORC4"/>
</dbReference>
<dbReference type="GO" id="GO:0005524">
    <property type="term" value="F:ATP binding"/>
    <property type="evidence" value="ECO:0007669"/>
    <property type="project" value="UniProtKB-KW"/>
</dbReference>
<evidence type="ECO:0000259" key="11">
    <source>
        <dbReference type="SMART" id="SM00382"/>
    </source>
</evidence>
<dbReference type="PANTHER" id="PTHR12087:SF0">
    <property type="entry name" value="ORIGIN RECOGNITION COMPLEX SUBUNIT 4"/>
    <property type="match status" value="1"/>
</dbReference>
<dbReference type="GO" id="GO:0005737">
    <property type="term" value="C:cytoplasm"/>
    <property type="evidence" value="ECO:0007669"/>
    <property type="project" value="UniProtKB-ARBA"/>
</dbReference>
<evidence type="ECO:0000313" key="13">
    <source>
        <dbReference type="Proteomes" id="UP000516260"/>
    </source>
</evidence>
<dbReference type="GO" id="GO:0003688">
    <property type="term" value="F:DNA replication origin binding"/>
    <property type="evidence" value="ECO:0007669"/>
    <property type="project" value="TreeGrafter"/>
</dbReference>
<comment type="subcellular location">
    <subcellularLocation>
        <location evidence="1">Nucleus</location>
    </subcellularLocation>
</comment>
<feature type="compositionally biased region" description="Polar residues" evidence="10">
    <location>
        <begin position="36"/>
        <end position="46"/>
    </location>
</feature>
<dbReference type="InterPro" id="IPR027417">
    <property type="entry name" value="P-loop_NTPase"/>
</dbReference>
<dbReference type="Proteomes" id="UP000516260">
    <property type="component" value="Chromosome 2"/>
</dbReference>
<gene>
    <name evidence="12" type="ORF">fugu_002202</name>
</gene>
<keyword evidence="13" id="KW-1185">Reference proteome</keyword>
<keyword evidence="6" id="KW-0067">ATP-binding</keyword>
<evidence type="ECO:0000256" key="1">
    <source>
        <dbReference type="ARBA" id="ARBA00004123"/>
    </source>
</evidence>
<accession>A0A4Z2BR09</accession>
<sequence length="649" mass="74745">MHHFVTELLHKRRCAELRHQVPLNARSLYTSLTNVSVPNAPGTRQSSARDRGRTPAETSNGIYTGVVLDFMVIRALLFIISRMVVLSGNNIGLNNVQCFQFDQHRIQRIPELNSRKFRGGDRRRGGTLFRHKRLRLRQIKPQAARGLREFQSMCPGSETLTRPHKSALERLSQSETRKQSRPEVVTAERPYFPRRFGGRERRFVCNPEQNSNRVVMSKRKVKDVHLPVGECVPKLQEILRERICHQQLPVRPEGVEAQHKHLLELLRRTAVHGESNSVLIVGPRGAGKTMLLKCVLRDLLQDKEVQKNLLQVHLNGLLQTSDSVALKDITRQLQLENAVGDKVFGSFAENLAFLLEALKKGDRSRSRPVLFVLDEFDLFAHHKNQTLLYNLFDVSQSAQAPVAVVGLTCRLDVLELLEKRVKSRFSHRQIHLLNSPTFPQYLERVRTQLSLPDNFPDERFARDWNGSVESLCEDKLVQEVFQRHFNSSKDFRSLHLLLMFCLSRVSVSRATLRTSDLLEASRLCFTDAKANMLHGLSILELCLVIAMKHLNDVYEGEPFNLQMVHNEFKKFLQRRPNSVYNFETPVIMKAFEHLQQLELIRPVDGPTAKSQKEYQLMRLMLDHSQIMEALQKYPQCPTDVRQWAMSAFG</sequence>
<evidence type="ECO:0000256" key="10">
    <source>
        <dbReference type="SAM" id="MobiDB-lite"/>
    </source>
</evidence>
<reference evidence="12 13" key="1">
    <citation type="submission" date="2019-04" db="EMBL/GenBank/DDBJ databases">
        <title>The sequence and de novo assembly of Takifugu bimaculatus genome using PacBio and Hi-C technologies.</title>
        <authorList>
            <person name="Xu P."/>
            <person name="Liu B."/>
            <person name="Zhou Z."/>
        </authorList>
    </citation>
    <scope>NUCLEOTIDE SEQUENCE [LARGE SCALE GENOMIC DNA]</scope>
    <source>
        <strain evidence="12">TB-2018</strain>
        <tissue evidence="12">Muscle</tissue>
    </source>
</reference>
<comment type="caution">
    <text evidence="12">The sequence shown here is derived from an EMBL/GenBank/DDBJ whole genome shotgun (WGS) entry which is preliminary data.</text>
</comment>
<evidence type="ECO:0000256" key="2">
    <source>
        <dbReference type="ARBA" id="ARBA00005334"/>
    </source>
</evidence>
<evidence type="ECO:0000256" key="3">
    <source>
        <dbReference type="ARBA" id="ARBA00019083"/>
    </source>
</evidence>
<evidence type="ECO:0000256" key="6">
    <source>
        <dbReference type="ARBA" id="ARBA00022840"/>
    </source>
</evidence>
<feature type="region of interest" description="Disordered" evidence="10">
    <location>
        <begin position="36"/>
        <end position="56"/>
    </location>
</feature>